<evidence type="ECO:0000259" key="6">
    <source>
        <dbReference type="Pfam" id="PF00496"/>
    </source>
</evidence>
<reference evidence="7" key="1">
    <citation type="journal article" date="2014" name="Int. J. Syst. Evol. Microbiol.">
        <title>Complete genome sequence of Corynebacterium casei LMG S-19264T (=DSM 44701T), isolated from a smear-ripened cheese.</title>
        <authorList>
            <consortium name="US DOE Joint Genome Institute (JGI-PGF)"/>
            <person name="Walter F."/>
            <person name="Albersmeier A."/>
            <person name="Kalinowski J."/>
            <person name="Ruckert C."/>
        </authorList>
    </citation>
    <scope>NUCLEOTIDE SEQUENCE</scope>
    <source>
        <strain evidence="7">CGMCC 1.15360</strain>
    </source>
</reference>
<organism evidence="7 8">
    <name type="scientific">Croceicoccus mobilis</name>
    <dbReference type="NCBI Taxonomy" id="1703339"/>
    <lineage>
        <taxon>Bacteria</taxon>
        <taxon>Pseudomonadati</taxon>
        <taxon>Pseudomonadota</taxon>
        <taxon>Alphaproteobacteria</taxon>
        <taxon>Sphingomonadales</taxon>
        <taxon>Erythrobacteraceae</taxon>
        <taxon>Croceicoccus</taxon>
    </lineage>
</organism>
<evidence type="ECO:0000256" key="2">
    <source>
        <dbReference type="ARBA" id="ARBA00005695"/>
    </source>
</evidence>
<evidence type="ECO:0000256" key="3">
    <source>
        <dbReference type="ARBA" id="ARBA00022448"/>
    </source>
</evidence>
<dbReference type="PANTHER" id="PTHR30290:SF10">
    <property type="entry name" value="PERIPLASMIC OLIGOPEPTIDE-BINDING PROTEIN-RELATED"/>
    <property type="match status" value="1"/>
</dbReference>
<name>A0A916YRQ3_9SPHN</name>
<dbReference type="Gene3D" id="3.90.76.10">
    <property type="entry name" value="Dipeptide-binding Protein, Domain 1"/>
    <property type="match status" value="1"/>
</dbReference>
<dbReference type="SUPFAM" id="SSF53850">
    <property type="entry name" value="Periplasmic binding protein-like II"/>
    <property type="match status" value="1"/>
</dbReference>
<sequence>MRTLLTLLAACAGLAVSGCGSDNGAAVDVVLIGDAGKAQSDDMPLEQAAAILRAATHEGLVSFDAEGRISPGLAESWIVTDDGLSYIFRLREMGDAEGEAILASDVRKALDERIARQDGQALGLDLGLIEAIHARTRRVIEVRLTQPVPEFLNLLAGPELALDTEGQPDAMRIEADGDAFSLLPPMVAADNMTSPWLGAEALEIRIDPPKQAVDLFQSGGAQILLGGGIDALPHVQKGGLLRGAIRLDPVLGLFGLGVARHEVGFLSNPENREAVAMAINRGELIEPFNVGGWVPTTHIVPTALPDSRAPTDRRWSGLSMEERQNVARARVQAWISANDAIPALTIDLPPGRGGDVLLAQLQRDLAAIGLSLERAGEADESDFWLIDEVARYRMARWYLNRLNCSVTRAACSEEGDAFVRAANTEADDARRRALMAQAERLIEEAGGYIPLGPPIRFSLVRGSIDRFAVNPLGVHPLSQLALDPT</sequence>
<evidence type="ECO:0000256" key="1">
    <source>
        <dbReference type="ARBA" id="ARBA00004418"/>
    </source>
</evidence>
<dbReference type="PANTHER" id="PTHR30290">
    <property type="entry name" value="PERIPLASMIC BINDING COMPONENT OF ABC TRANSPORTER"/>
    <property type="match status" value="1"/>
</dbReference>
<proteinExistence type="inferred from homology"/>
<dbReference type="PROSITE" id="PS51257">
    <property type="entry name" value="PROKAR_LIPOPROTEIN"/>
    <property type="match status" value="1"/>
</dbReference>
<evidence type="ECO:0000313" key="8">
    <source>
        <dbReference type="Proteomes" id="UP000612349"/>
    </source>
</evidence>
<evidence type="ECO:0000313" key="7">
    <source>
        <dbReference type="EMBL" id="GGD57814.1"/>
    </source>
</evidence>
<feature type="domain" description="Solute-binding protein family 5" evidence="6">
    <location>
        <begin position="69"/>
        <end position="163"/>
    </location>
</feature>
<dbReference type="GO" id="GO:0015833">
    <property type="term" value="P:peptide transport"/>
    <property type="evidence" value="ECO:0007669"/>
    <property type="project" value="TreeGrafter"/>
</dbReference>
<feature type="signal peptide" evidence="5">
    <location>
        <begin position="1"/>
        <end position="17"/>
    </location>
</feature>
<dbReference type="OrthoDB" id="9803988at2"/>
<keyword evidence="4 5" id="KW-0732">Signal</keyword>
<evidence type="ECO:0000256" key="4">
    <source>
        <dbReference type="ARBA" id="ARBA00022729"/>
    </source>
</evidence>
<dbReference type="EMBL" id="BMIP01000001">
    <property type="protein sequence ID" value="GGD57814.1"/>
    <property type="molecule type" value="Genomic_DNA"/>
</dbReference>
<comment type="similarity">
    <text evidence="2">Belongs to the bacterial solute-binding protein 5 family.</text>
</comment>
<dbReference type="RefSeq" id="WP_066772807.1">
    <property type="nucleotide sequence ID" value="NZ_BMIP01000001.1"/>
</dbReference>
<keyword evidence="8" id="KW-1185">Reference proteome</keyword>
<dbReference type="GO" id="GO:1904680">
    <property type="term" value="F:peptide transmembrane transporter activity"/>
    <property type="evidence" value="ECO:0007669"/>
    <property type="project" value="TreeGrafter"/>
</dbReference>
<gene>
    <name evidence="7" type="ORF">GCM10010990_03890</name>
</gene>
<comment type="subcellular location">
    <subcellularLocation>
        <location evidence="1">Periplasm</location>
    </subcellularLocation>
</comment>
<dbReference type="InterPro" id="IPR000914">
    <property type="entry name" value="SBP_5_dom"/>
</dbReference>
<dbReference type="Gene3D" id="3.40.190.10">
    <property type="entry name" value="Periplasmic binding protein-like II"/>
    <property type="match status" value="1"/>
</dbReference>
<feature type="chain" id="PRO_5037642252" evidence="5">
    <location>
        <begin position="18"/>
        <end position="485"/>
    </location>
</feature>
<dbReference type="AlphaFoldDB" id="A0A916YRQ3"/>
<dbReference type="Proteomes" id="UP000612349">
    <property type="component" value="Unassembled WGS sequence"/>
</dbReference>
<dbReference type="InterPro" id="IPR039424">
    <property type="entry name" value="SBP_5"/>
</dbReference>
<accession>A0A916YRQ3</accession>
<reference evidence="7" key="2">
    <citation type="submission" date="2020-09" db="EMBL/GenBank/DDBJ databases">
        <authorList>
            <person name="Sun Q."/>
            <person name="Zhou Y."/>
        </authorList>
    </citation>
    <scope>NUCLEOTIDE SEQUENCE</scope>
    <source>
        <strain evidence="7">CGMCC 1.15360</strain>
    </source>
</reference>
<dbReference type="GO" id="GO:0030313">
    <property type="term" value="C:cell envelope"/>
    <property type="evidence" value="ECO:0007669"/>
    <property type="project" value="UniProtKB-SubCell"/>
</dbReference>
<protein>
    <submittedName>
        <fullName evidence="7">Diguanylate cyclase</fullName>
    </submittedName>
</protein>
<comment type="caution">
    <text evidence="7">The sequence shown here is derived from an EMBL/GenBank/DDBJ whole genome shotgun (WGS) entry which is preliminary data.</text>
</comment>
<evidence type="ECO:0000256" key="5">
    <source>
        <dbReference type="SAM" id="SignalP"/>
    </source>
</evidence>
<keyword evidence="3" id="KW-0813">Transport</keyword>
<dbReference type="Gene3D" id="3.10.105.10">
    <property type="entry name" value="Dipeptide-binding Protein, Domain 3"/>
    <property type="match status" value="1"/>
</dbReference>
<dbReference type="Pfam" id="PF00496">
    <property type="entry name" value="SBP_bac_5"/>
    <property type="match status" value="1"/>
</dbReference>